<gene>
    <name evidence="1" type="ORF">GCM10008111_25650</name>
</gene>
<proteinExistence type="predicted"/>
<evidence type="ECO:0000313" key="2">
    <source>
        <dbReference type="Proteomes" id="UP000634667"/>
    </source>
</evidence>
<protein>
    <recommendedName>
        <fullName evidence="3">TAT leader-containing periplasmic protein</fullName>
    </recommendedName>
</protein>
<sequence length="163" mass="18564">MHRRQFILAGLAIAGTAALGVPLWHYSVSAQPDNRALVFSAILPALLYGALPADDTAAAAALQRTEQALHDFIPYLPKRQQQELDQLINALAHRVSRLAITGYWVTVQELTINARLQMLQRWRESYLVILQQAYHGLRELLYGAFYGQPEHWQNLNYTAPRFR</sequence>
<keyword evidence="2" id="KW-1185">Reference proteome</keyword>
<evidence type="ECO:0008006" key="3">
    <source>
        <dbReference type="Google" id="ProtNLM"/>
    </source>
</evidence>
<evidence type="ECO:0000313" key="1">
    <source>
        <dbReference type="EMBL" id="GGW68544.1"/>
    </source>
</evidence>
<accession>A0ABQ2WSU5</accession>
<reference evidence="2" key="1">
    <citation type="journal article" date="2019" name="Int. J. Syst. Evol. Microbiol.">
        <title>The Global Catalogue of Microorganisms (GCM) 10K type strain sequencing project: providing services to taxonomists for standard genome sequencing and annotation.</title>
        <authorList>
            <consortium name="The Broad Institute Genomics Platform"/>
            <consortium name="The Broad Institute Genome Sequencing Center for Infectious Disease"/>
            <person name="Wu L."/>
            <person name="Ma J."/>
        </authorList>
    </citation>
    <scope>NUCLEOTIDE SEQUENCE [LARGE SCALE GENOMIC DNA]</scope>
    <source>
        <strain evidence="2">KCTC 23723</strain>
    </source>
</reference>
<organism evidence="1 2">
    <name type="scientific">Alishewanella tabrizica</name>
    <dbReference type="NCBI Taxonomy" id="671278"/>
    <lineage>
        <taxon>Bacteria</taxon>
        <taxon>Pseudomonadati</taxon>
        <taxon>Pseudomonadota</taxon>
        <taxon>Gammaproteobacteria</taxon>
        <taxon>Alteromonadales</taxon>
        <taxon>Alteromonadaceae</taxon>
        <taxon>Alishewanella</taxon>
    </lineage>
</organism>
<dbReference type="EMBL" id="BMYR01000011">
    <property type="protein sequence ID" value="GGW68544.1"/>
    <property type="molecule type" value="Genomic_DNA"/>
</dbReference>
<dbReference type="RefSeq" id="WP_189483634.1">
    <property type="nucleotide sequence ID" value="NZ_BMYR01000011.1"/>
</dbReference>
<name>A0ABQ2WSU5_9ALTE</name>
<comment type="caution">
    <text evidence="1">The sequence shown here is derived from an EMBL/GenBank/DDBJ whole genome shotgun (WGS) entry which is preliminary data.</text>
</comment>
<dbReference type="Proteomes" id="UP000634667">
    <property type="component" value="Unassembled WGS sequence"/>
</dbReference>